<keyword evidence="2" id="KW-1003">Cell membrane</keyword>
<dbReference type="OrthoDB" id="9770036at2"/>
<evidence type="ECO:0008006" key="12">
    <source>
        <dbReference type="Google" id="ProtNLM"/>
    </source>
</evidence>
<dbReference type="Pfam" id="PF02687">
    <property type="entry name" value="FtsX"/>
    <property type="match status" value="1"/>
</dbReference>
<feature type="transmembrane region" description="Helical" evidence="7">
    <location>
        <begin position="281"/>
        <end position="309"/>
    </location>
</feature>
<evidence type="ECO:0000256" key="3">
    <source>
        <dbReference type="ARBA" id="ARBA00022692"/>
    </source>
</evidence>
<dbReference type="InterPro" id="IPR003838">
    <property type="entry name" value="ABC3_permease_C"/>
</dbReference>
<dbReference type="PANTHER" id="PTHR30572">
    <property type="entry name" value="MEMBRANE COMPONENT OF TRANSPORTER-RELATED"/>
    <property type="match status" value="1"/>
</dbReference>
<evidence type="ECO:0000256" key="5">
    <source>
        <dbReference type="ARBA" id="ARBA00023136"/>
    </source>
</evidence>
<feature type="transmembrane region" description="Helical" evidence="7">
    <location>
        <begin position="329"/>
        <end position="359"/>
    </location>
</feature>
<feature type="transmembrane region" description="Helical" evidence="7">
    <location>
        <begin position="371"/>
        <end position="391"/>
    </location>
</feature>
<protein>
    <recommendedName>
        <fullName evidence="12">Multidrug ABC transporter substrate-binding protein</fullName>
    </recommendedName>
</protein>
<evidence type="ECO:0000256" key="7">
    <source>
        <dbReference type="SAM" id="Phobius"/>
    </source>
</evidence>
<name>A0A2T3NG51_9GAMM</name>
<feature type="transmembrane region" description="Helical" evidence="7">
    <location>
        <begin position="15"/>
        <end position="38"/>
    </location>
</feature>
<keyword evidence="3 7" id="KW-0812">Transmembrane</keyword>
<dbReference type="Pfam" id="PF12704">
    <property type="entry name" value="MacB_PCD"/>
    <property type="match status" value="1"/>
</dbReference>
<evidence type="ECO:0000313" key="11">
    <source>
        <dbReference type="Proteomes" id="UP000241346"/>
    </source>
</evidence>
<organism evidence="10 11">
    <name type="scientific">Photobacterium rosenbergii</name>
    <dbReference type="NCBI Taxonomy" id="294936"/>
    <lineage>
        <taxon>Bacteria</taxon>
        <taxon>Pseudomonadati</taxon>
        <taxon>Pseudomonadota</taxon>
        <taxon>Gammaproteobacteria</taxon>
        <taxon>Vibrionales</taxon>
        <taxon>Vibrionaceae</taxon>
        <taxon>Photobacterium</taxon>
    </lineage>
</organism>
<feature type="domain" description="ABC3 transporter permease C-terminal" evidence="8">
    <location>
        <begin position="289"/>
        <end position="401"/>
    </location>
</feature>
<gene>
    <name evidence="10" type="ORF">C9J01_12075</name>
</gene>
<dbReference type="GO" id="GO:0022857">
    <property type="term" value="F:transmembrane transporter activity"/>
    <property type="evidence" value="ECO:0007669"/>
    <property type="project" value="TreeGrafter"/>
</dbReference>
<dbReference type="RefSeq" id="WP_107298376.1">
    <property type="nucleotide sequence ID" value="NZ_PYMB01000003.1"/>
</dbReference>
<dbReference type="EMBL" id="PYMB01000003">
    <property type="protein sequence ID" value="PSW13556.1"/>
    <property type="molecule type" value="Genomic_DNA"/>
</dbReference>
<accession>A0A2T3NG51</accession>
<dbReference type="InterPro" id="IPR050250">
    <property type="entry name" value="Macrolide_Exporter_MacB"/>
</dbReference>
<dbReference type="AlphaFoldDB" id="A0A2T3NG51"/>
<evidence type="ECO:0000256" key="6">
    <source>
        <dbReference type="ARBA" id="ARBA00038076"/>
    </source>
</evidence>
<dbReference type="PANTHER" id="PTHR30572:SF4">
    <property type="entry name" value="ABC TRANSPORTER PERMEASE YTRF"/>
    <property type="match status" value="1"/>
</dbReference>
<sequence length="408" mass="44039">MTTLITALTSLRTHLLRSILTTLGIIIGISAVVIMFALGEGAQREVEKQIESHGTNLLMVRAGAIRSGGASSAAGATNRLSMSDVTQIKAEIPEVIAAGANVQGQAQVVFGNQNWNTSIQGTNADYLTASNWEISQGMAFTDEDLRRNAKVALIGTTVAKELFDHPDLALDEVVRINKVPLRIIGILDEKGQDIRGQDQDDLIILPLTTANRRVIGRNDNNANRVSRITLSVEDEKDMDMVAEEVERLLLQKHRVASHLPSPFTIMNLTAMLQTRAEANKVFSLLLSGVAGVSLLVGGIGVMNIMLVSVTERTREIGLRMAVGAKPKHILTQFLIESVVLCLLGAFIGIVLSLLAVLVLQHGLGWQMVVSPMIILVSITATAMIGVGFGFYPAYKASQLDPIEALRHE</sequence>
<comment type="similarity">
    <text evidence="6">Belongs to the ABC-4 integral membrane protein family.</text>
</comment>
<evidence type="ECO:0000313" key="10">
    <source>
        <dbReference type="EMBL" id="PSW13556.1"/>
    </source>
</evidence>
<dbReference type="InterPro" id="IPR025857">
    <property type="entry name" value="MacB_PCD"/>
</dbReference>
<dbReference type="Proteomes" id="UP000241346">
    <property type="component" value="Unassembled WGS sequence"/>
</dbReference>
<keyword evidence="4 7" id="KW-1133">Transmembrane helix</keyword>
<keyword evidence="5 7" id="KW-0472">Membrane</keyword>
<comment type="caution">
    <text evidence="10">The sequence shown here is derived from an EMBL/GenBank/DDBJ whole genome shotgun (WGS) entry which is preliminary data.</text>
</comment>
<feature type="domain" description="MacB-like periplasmic core" evidence="9">
    <location>
        <begin position="18"/>
        <end position="247"/>
    </location>
</feature>
<evidence type="ECO:0000256" key="2">
    <source>
        <dbReference type="ARBA" id="ARBA00022475"/>
    </source>
</evidence>
<comment type="subcellular location">
    <subcellularLocation>
        <location evidence="1">Cell membrane</location>
        <topology evidence="1">Multi-pass membrane protein</topology>
    </subcellularLocation>
</comment>
<evidence type="ECO:0000259" key="9">
    <source>
        <dbReference type="Pfam" id="PF12704"/>
    </source>
</evidence>
<proteinExistence type="inferred from homology"/>
<evidence type="ECO:0000259" key="8">
    <source>
        <dbReference type="Pfam" id="PF02687"/>
    </source>
</evidence>
<dbReference type="GO" id="GO:0005886">
    <property type="term" value="C:plasma membrane"/>
    <property type="evidence" value="ECO:0007669"/>
    <property type="project" value="UniProtKB-SubCell"/>
</dbReference>
<reference evidence="10 11" key="1">
    <citation type="submission" date="2018-03" db="EMBL/GenBank/DDBJ databases">
        <title>Whole genome sequencing of Histamine producing bacteria.</title>
        <authorList>
            <person name="Butler K."/>
        </authorList>
    </citation>
    <scope>NUCLEOTIDE SEQUENCE [LARGE SCALE GENOMIC DNA]</scope>
    <source>
        <strain evidence="10 11">DSM 19138</strain>
    </source>
</reference>
<evidence type="ECO:0000256" key="4">
    <source>
        <dbReference type="ARBA" id="ARBA00022989"/>
    </source>
</evidence>
<evidence type="ECO:0000256" key="1">
    <source>
        <dbReference type="ARBA" id="ARBA00004651"/>
    </source>
</evidence>